<dbReference type="AlphaFoldDB" id="A0AAD0SAE5"/>
<dbReference type="Proteomes" id="UP000261758">
    <property type="component" value="Plasmid unnamed"/>
</dbReference>
<dbReference type="RefSeq" id="WP_013209594.1">
    <property type="nucleotide sequence ID" value="NZ_CP014703.1"/>
</dbReference>
<evidence type="ECO:0000259" key="1">
    <source>
        <dbReference type="Pfam" id="PF20204"/>
    </source>
</evidence>
<dbReference type="InterPro" id="IPR046696">
    <property type="entry name" value="DUF6566"/>
</dbReference>
<accession>A0AAD0SAE5</accession>
<keyword evidence="2" id="KW-0614">Plasmid</keyword>
<dbReference type="GeneID" id="97323244"/>
<reference evidence="2 3" key="1">
    <citation type="submission" date="2017-08" db="EMBL/GenBank/DDBJ databases">
        <title>Genome sequences of Ralstonia solanacearum Species Complex (RSSC) isolated from Potato bacterial wilts in Korea.</title>
        <authorList>
            <person name="Cho H."/>
            <person name="Song E.-S."/>
            <person name="Lee Y.K."/>
            <person name="Lee S."/>
            <person name="Lee S.-W."/>
            <person name="Jo A."/>
            <person name="Kim J.-G."/>
            <person name="Hwang I."/>
        </authorList>
    </citation>
    <scope>NUCLEOTIDE SEQUENCE [LARGE SCALE GENOMIC DNA]</scope>
    <source>
        <strain evidence="2 3">T98</strain>
        <plasmid evidence="2 3">unnamed</plasmid>
    </source>
</reference>
<name>A0AAD0SAE5_RALSL</name>
<sequence>MKTSVSPSPAVASLARDAAGDAQVAFEQLHEYKSHTITVRPRRMSGGLWMAAFAVSLDGWPLVAVGTEAGKAFRTPIGAARDAVDAARSFIDARLQTRRSA</sequence>
<protein>
    <recommendedName>
        <fullName evidence="1">DUF6566 domain-containing protein</fullName>
    </recommendedName>
</protein>
<evidence type="ECO:0000313" key="2">
    <source>
        <dbReference type="EMBL" id="AXV83654.1"/>
    </source>
</evidence>
<dbReference type="Pfam" id="PF20204">
    <property type="entry name" value="DUF6566"/>
    <property type="match status" value="1"/>
</dbReference>
<gene>
    <name evidence="2" type="ORF">CJO77_18910</name>
</gene>
<dbReference type="EMBL" id="CP022760">
    <property type="protein sequence ID" value="AXV83654.1"/>
    <property type="molecule type" value="Genomic_DNA"/>
</dbReference>
<organism evidence="2 3">
    <name type="scientific">Ralstonia solanacearum</name>
    <name type="common">Pseudomonas solanacearum</name>
    <dbReference type="NCBI Taxonomy" id="305"/>
    <lineage>
        <taxon>Bacteria</taxon>
        <taxon>Pseudomonadati</taxon>
        <taxon>Pseudomonadota</taxon>
        <taxon>Betaproteobacteria</taxon>
        <taxon>Burkholderiales</taxon>
        <taxon>Burkholderiaceae</taxon>
        <taxon>Ralstonia</taxon>
        <taxon>Ralstonia solanacearum species complex</taxon>
    </lineage>
</organism>
<feature type="domain" description="DUF6566" evidence="1">
    <location>
        <begin position="29"/>
        <end position="100"/>
    </location>
</feature>
<evidence type="ECO:0000313" key="3">
    <source>
        <dbReference type="Proteomes" id="UP000261758"/>
    </source>
</evidence>
<proteinExistence type="predicted"/>
<geneLocation type="plasmid" evidence="2 3">
    <name>unnamed</name>
</geneLocation>